<evidence type="ECO:0000313" key="2">
    <source>
        <dbReference type="Proteomes" id="UP001050691"/>
    </source>
</evidence>
<gene>
    <name evidence="1" type="ORF">Clacol_000102</name>
</gene>
<proteinExistence type="predicted"/>
<name>A0AAV4ZZ09_9AGAM</name>
<protein>
    <recommendedName>
        <fullName evidence="3">F-box domain-containing protein</fullName>
    </recommendedName>
</protein>
<accession>A0AAV4ZZ09</accession>
<reference evidence="1" key="1">
    <citation type="submission" date="2021-10" db="EMBL/GenBank/DDBJ databases">
        <title>De novo Genome Assembly of Clathrus columnatus (Basidiomycota, Fungi) Using Illumina and Nanopore Sequence Data.</title>
        <authorList>
            <person name="Ogiso-Tanaka E."/>
            <person name="Itagaki H."/>
            <person name="Hosoya T."/>
            <person name="Hosaka K."/>
        </authorList>
    </citation>
    <scope>NUCLEOTIDE SEQUENCE</scope>
    <source>
        <strain evidence="1">MO-923</strain>
    </source>
</reference>
<dbReference type="AlphaFoldDB" id="A0AAV4ZZ09"/>
<keyword evidence="2" id="KW-1185">Reference proteome</keyword>
<dbReference type="Proteomes" id="UP001050691">
    <property type="component" value="Unassembled WGS sequence"/>
</dbReference>
<sequence length="452" mass="51928">MPYPCMPFSWVCHDWRAIILGNVTFWITIVFDDRMILGILQEILRRSQTAPLEIIVLHEMPSVDVFWNGLIKDSNRVKTLVVDSCITYHPLFFSDVMSFFPSLENVLYHPSSAIDETFDKPYIHPHVKALRISVGKLEGLVMPGRFPHLRWLELRYDTSISLSSLLTALKCLPNLQVLILYPLDWIDSSTTEFTGPVVTLFELKVLITGHSGDTTITFADLTSPRLLKYISSLVFRIIGRTWAWMNSDIAFSLCRNGIKSVFDPSCTSYANNIWLWLENFTLVDKEEDEDEDEEDFMDNPQTFFPLFTAFLKKATNIENIILGGPSPDFPGLSLNNKDIDSFFTALKGPTTVRYLAVYWRLSFARICDILSDGTLFPHLRHLIYCNDYERLQKLSNTDPLRKMMEDGFKSAPRRTLYITLEGLPILQPELLEQIEVSDFVNYVTLDDVVSES</sequence>
<evidence type="ECO:0008006" key="3">
    <source>
        <dbReference type="Google" id="ProtNLM"/>
    </source>
</evidence>
<comment type="caution">
    <text evidence="1">The sequence shown here is derived from an EMBL/GenBank/DDBJ whole genome shotgun (WGS) entry which is preliminary data.</text>
</comment>
<organism evidence="1 2">
    <name type="scientific">Clathrus columnatus</name>
    <dbReference type="NCBI Taxonomy" id="1419009"/>
    <lineage>
        <taxon>Eukaryota</taxon>
        <taxon>Fungi</taxon>
        <taxon>Dikarya</taxon>
        <taxon>Basidiomycota</taxon>
        <taxon>Agaricomycotina</taxon>
        <taxon>Agaricomycetes</taxon>
        <taxon>Phallomycetidae</taxon>
        <taxon>Phallales</taxon>
        <taxon>Clathraceae</taxon>
        <taxon>Clathrus</taxon>
    </lineage>
</organism>
<dbReference type="EMBL" id="BPWL01000001">
    <property type="protein sequence ID" value="GJJ05915.1"/>
    <property type="molecule type" value="Genomic_DNA"/>
</dbReference>
<evidence type="ECO:0000313" key="1">
    <source>
        <dbReference type="EMBL" id="GJJ05915.1"/>
    </source>
</evidence>